<dbReference type="AlphaFoldDB" id="A0A5N5N357"/>
<dbReference type="EMBL" id="VDCV01000004">
    <property type="protein sequence ID" value="KAB5561428.1"/>
    <property type="molecule type" value="Genomic_DNA"/>
</dbReference>
<keyword evidence="1" id="KW-0812">Transmembrane</keyword>
<evidence type="ECO:0000256" key="1">
    <source>
        <dbReference type="SAM" id="Phobius"/>
    </source>
</evidence>
<sequence length="101" mass="11642">MLRMRSIFYIRSIAFSKPLIHRLLIMVFKKTLVIFFLTMTLQDKQEIDILFTPKTSSLNPSPLSSLISAASATSNPPSLHYFRTLSWTLRVLAFRLLGFAY</sequence>
<evidence type="ECO:0000313" key="2">
    <source>
        <dbReference type="EMBL" id="KAB5561428.1"/>
    </source>
</evidence>
<comment type="caution">
    <text evidence="2">The sequence shown here is derived from an EMBL/GenBank/DDBJ whole genome shotgun (WGS) entry which is preliminary data.</text>
</comment>
<accession>A0A5N5N357</accession>
<proteinExistence type="predicted"/>
<dbReference type="Proteomes" id="UP000326939">
    <property type="component" value="Chromosome 4"/>
</dbReference>
<feature type="transmembrane region" description="Helical" evidence="1">
    <location>
        <begin position="20"/>
        <end position="41"/>
    </location>
</feature>
<keyword evidence="1" id="KW-1133">Transmembrane helix</keyword>
<keyword evidence="1" id="KW-0472">Membrane</keyword>
<evidence type="ECO:0000313" key="3">
    <source>
        <dbReference type="Proteomes" id="UP000326939"/>
    </source>
</evidence>
<protein>
    <submittedName>
        <fullName evidence="2">Uncharacterized protein</fullName>
    </submittedName>
</protein>
<gene>
    <name evidence="2" type="ORF">DKX38_006385</name>
</gene>
<reference evidence="3" key="1">
    <citation type="journal article" date="2019" name="Gigascience">
        <title>De novo genome assembly of the endangered Acer yangbiense, a plant species with extremely small populations endemic to Yunnan Province, China.</title>
        <authorList>
            <person name="Yang J."/>
            <person name="Wariss H.M."/>
            <person name="Tao L."/>
            <person name="Zhang R."/>
            <person name="Yun Q."/>
            <person name="Hollingsworth P."/>
            <person name="Dao Z."/>
            <person name="Luo G."/>
            <person name="Guo H."/>
            <person name="Ma Y."/>
            <person name="Sun W."/>
        </authorList>
    </citation>
    <scope>NUCLEOTIDE SEQUENCE [LARGE SCALE GENOMIC DNA]</scope>
    <source>
        <strain evidence="3">cv. br00</strain>
    </source>
</reference>
<name>A0A5N5N357_9ROSI</name>
<keyword evidence="3" id="KW-1185">Reference proteome</keyword>
<organism evidence="2 3">
    <name type="scientific">Salix brachista</name>
    <dbReference type="NCBI Taxonomy" id="2182728"/>
    <lineage>
        <taxon>Eukaryota</taxon>
        <taxon>Viridiplantae</taxon>
        <taxon>Streptophyta</taxon>
        <taxon>Embryophyta</taxon>
        <taxon>Tracheophyta</taxon>
        <taxon>Spermatophyta</taxon>
        <taxon>Magnoliopsida</taxon>
        <taxon>eudicotyledons</taxon>
        <taxon>Gunneridae</taxon>
        <taxon>Pentapetalae</taxon>
        <taxon>rosids</taxon>
        <taxon>fabids</taxon>
        <taxon>Malpighiales</taxon>
        <taxon>Salicaceae</taxon>
        <taxon>Saliceae</taxon>
        <taxon>Salix</taxon>
    </lineage>
</organism>